<dbReference type="Pfam" id="PF07859">
    <property type="entry name" value="Abhydrolase_3"/>
    <property type="match status" value="1"/>
</dbReference>
<comment type="caution">
    <text evidence="4">The sequence shown here is derived from an EMBL/GenBank/DDBJ whole genome shotgun (WGS) entry which is preliminary data.</text>
</comment>
<proteinExistence type="predicted"/>
<evidence type="ECO:0000256" key="2">
    <source>
        <dbReference type="SAM" id="MobiDB-lite"/>
    </source>
</evidence>
<dbReference type="EMBL" id="WMBA01000003">
    <property type="protein sequence ID" value="MTD53034.1"/>
    <property type="molecule type" value="Genomic_DNA"/>
</dbReference>
<dbReference type="AlphaFoldDB" id="A0A6N7Z0N9"/>
<dbReference type="SUPFAM" id="SSF53474">
    <property type="entry name" value="alpha/beta-Hydrolases"/>
    <property type="match status" value="1"/>
</dbReference>
<keyword evidence="1 4" id="KW-0378">Hydrolase</keyword>
<dbReference type="InterPro" id="IPR050300">
    <property type="entry name" value="GDXG_lipolytic_enzyme"/>
</dbReference>
<feature type="compositionally biased region" description="Low complexity" evidence="2">
    <location>
        <begin position="1"/>
        <end position="15"/>
    </location>
</feature>
<evidence type="ECO:0000313" key="4">
    <source>
        <dbReference type="EMBL" id="MTD53034.1"/>
    </source>
</evidence>
<evidence type="ECO:0000256" key="1">
    <source>
        <dbReference type="ARBA" id="ARBA00022801"/>
    </source>
</evidence>
<organism evidence="4 5">
    <name type="scientific">Amycolatopsis pithecellobii</name>
    <dbReference type="NCBI Taxonomy" id="664692"/>
    <lineage>
        <taxon>Bacteria</taxon>
        <taxon>Bacillati</taxon>
        <taxon>Actinomycetota</taxon>
        <taxon>Actinomycetes</taxon>
        <taxon>Pseudonocardiales</taxon>
        <taxon>Pseudonocardiaceae</taxon>
        <taxon>Amycolatopsis</taxon>
    </lineage>
</organism>
<protein>
    <submittedName>
        <fullName evidence="4">Alpha/beta hydrolase fold domain-containing protein</fullName>
    </submittedName>
</protein>
<evidence type="ECO:0000259" key="3">
    <source>
        <dbReference type="Pfam" id="PF07859"/>
    </source>
</evidence>
<feature type="compositionally biased region" description="Low complexity" evidence="2">
    <location>
        <begin position="23"/>
        <end position="39"/>
    </location>
</feature>
<dbReference type="PANTHER" id="PTHR48081:SF8">
    <property type="entry name" value="ALPHA_BETA HYDROLASE FOLD-3 DOMAIN-CONTAINING PROTEIN-RELATED"/>
    <property type="match status" value="1"/>
</dbReference>
<reference evidence="4 5" key="1">
    <citation type="submission" date="2019-11" db="EMBL/GenBank/DDBJ databases">
        <title>Draft genome of Amycolatopsis RM579.</title>
        <authorList>
            <person name="Duangmal K."/>
            <person name="Mingma R."/>
        </authorList>
    </citation>
    <scope>NUCLEOTIDE SEQUENCE [LARGE SCALE GENOMIC DNA]</scope>
    <source>
        <strain evidence="4 5">RM579</strain>
    </source>
</reference>
<feature type="domain" description="Alpha/beta hydrolase fold-3" evidence="3">
    <location>
        <begin position="126"/>
        <end position="332"/>
    </location>
</feature>
<sequence length="365" mass="38587">MSSAAAPPTAPSTRGSSGGGSATRGARTRASLGTATRSAPASVRTSSLSRAGAPPVDPGVRRDLNSIPAVRELTAESLPAIRAARPPRPQLSGEVEHSDLTIPGDPALRLRIHRRRAATGVLPCILSIHGGGFVLGDATVDDALFENWCRRFDCIGVSVDYRLAPETPYPGPLDDCHRGLRWVRDHSTELGIDPARVGVFGVSAGGGLAAGLSLLIRDLGEPPPAFQALLYPMLDDRQVTTSSRWTDVPRWNPVANRFGWRSYLGPVYGAADVPYHAAPARATDLTGLPPTCVVVGTVDGFHDEDVAFAQRLCHAGVSTELHVYAGGSHGFAAPACRAPLAIRARQVIDDWLAGQLGLNREEELS</sequence>
<gene>
    <name evidence="4" type="ORF">GKO32_03440</name>
</gene>
<dbReference type="InterPro" id="IPR029058">
    <property type="entry name" value="AB_hydrolase_fold"/>
</dbReference>
<evidence type="ECO:0000313" key="5">
    <source>
        <dbReference type="Proteomes" id="UP000440096"/>
    </source>
</evidence>
<dbReference type="InterPro" id="IPR013094">
    <property type="entry name" value="AB_hydrolase_3"/>
</dbReference>
<feature type="region of interest" description="Disordered" evidence="2">
    <location>
        <begin position="1"/>
        <end position="63"/>
    </location>
</feature>
<dbReference type="Proteomes" id="UP000440096">
    <property type="component" value="Unassembled WGS sequence"/>
</dbReference>
<feature type="region of interest" description="Disordered" evidence="2">
    <location>
        <begin position="78"/>
        <end position="100"/>
    </location>
</feature>
<keyword evidence="5" id="KW-1185">Reference proteome</keyword>
<name>A0A6N7Z0N9_9PSEU</name>
<dbReference type="PANTHER" id="PTHR48081">
    <property type="entry name" value="AB HYDROLASE SUPERFAMILY PROTEIN C4A8.06C"/>
    <property type="match status" value="1"/>
</dbReference>
<accession>A0A6N7Z0N9</accession>
<dbReference type="Gene3D" id="3.40.50.1820">
    <property type="entry name" value="alpha/beta hydrolase"/>
    <property type="match status" value="1"/>
</dbReference>
<dbReference type="OrthoDB" id="3206739at2"/>
<dbReference type="GO" id="GO:0016787">
    <property type="term" value="F:hydrolase activity"/>
    <property type="evidence" value="ECO:0007669"/>
    <property type="project" value="UniProtKB-KW"/>
</dbReference>